<dbReference type="AlphaFoldDB" id="A0A7V8FD76"/>
<accession>A0A7V8FD76</accession>
<organism evidence="1 2">
    <name type="scientific">Stenotrophomonas maltophilia</name>
    <name type="common">Pseudomonas maltophilia</name>
    <name type="synonym">Xanthomonas maltophilia</name>
    <dbReference type="NCBI Taxonomy" id="40324"/>
    <lineage>
        <taxon>Bacteria</taxon>
        <taxon>Pseudomonadati</taxon>
        <taxon>Pseudomonadota</taxon>
        <taxon>Gammaproteobacteria</taxon>
        <taxon>Lysobacterales</taxon>
        <taxon>Lysobacteraceae</taxon>
        <taxon>Stenotrophomonas</taxon>
        <taxon>Stenotrophomonas maltophilia group</taxon>
    </lineage>
</organism>
<gene>
    <name evidence="1" type="ORF">GAK31_03880</name>
</gene>
<evidence type="ECO:0000313" key="1">
    <source>
        <dbReference type="EMBL" id="KAF1012800.1"/>
    </source>
</evidence>
<comment type="caution">
    <text evidence="1">The sequence shown here is derived from an EMBL/GenBank/DDBJ whole genome shotgun (WGS) entry which is preliminary data.</text>
</comment>
<dbReference type="Proteomes" id="UP000487117">
    <property type="component" value="Unassembled WGS sequence"/>
</dbReference>
<sequence length="45" mass="4903">MPLTSTNFYYSSFVLRNHATSTSGIDAQAVLAIWESLTIAPGKQD</sequence>
<reference evidence="2" key="1">
    <citation type="journal article" date="2020" name="MBio">
        <title>Horizontal gene transfer to a defensive symbiont with a reduced genome amongst a multipartite beetle microbiome.</title>
        <authorList>
            <person name="Waterworth S.C."/>
            <person name="Florez L.V."/>
            <person name="Rees E.R."/>
            <person name="Hertweck C."/>
            <person name="Kaltenpoth M."/>
            <person name="Kwan J.C."/>
        </authorList>
    </citation>
    <scope>NUCLEOTIDE SEQUENCE [LARGE SCALE GENOMIC DNA]</scope>
</reference>
<protein>
    <submittedName>
        <fullName evidence="1">Uncharacterized protein</fullName>
    </submittedName>
</protein>
<evidence type="ECO:0000313" key="2">
    <source>
        <dbReference type="Proteomes" id="UP000487117"/>
    </source>
</evidence>
<name>A0A7V8FD76_STEMA</name>
<dbReference type="EMBL" id="WNDS01000007">
    <property type="protein sequence ID" value="KAF1012800.1"/>
    <property type="molecule type" value="Genomic_DNA"/>
</dbReference>
<proteinExistence type="predicted"/>